<dbReference type="InterPro" id="IPR039993">
    <property type="entry name" value="NDUFB10"/>
</dbReference>
<keyword evidence="7" id="KW-0496">Mitochondrion</keyword>
<dbReference type="OrthoDB" id="10252718at2759"/>
<keyword evidence="4" id="KW-0679">Respiratory chain</keyword>
<evidence type="ECO:0000256" key="5">
    <source>
        <dbReference type="ARBA" id="ARBA00022792"/>
    </source>
</evidence>
<dbReference type="EMBL" id="BEYU01000095">
    <property type="protein sequence ID" value="GBG31315.1"/>
    <property type="molecule type" value="Genomic_DNA"/>
</dbReference>
<dbReference type="InParanoid" id="A0A2R5GL01"/>
<comment type="similarity">
    <text evidence="2">Belongs to the complex I NDUFB10 subunit family.</text>
</comment>
<dbReference type="Proteomes" id="UP000241890">
    <property type="component" value="Unassembled WGS sequence"/>
</dbReference>
<evidence type="ECO:0000256" key="7">
    <source>
        <dbReference type="ARBA" id="ARBA00023128"/>
    </source>
</evidence>
<dbReference type="GO" id="GO:0045271">
    <property type="term" value="C:respiratory chain complex I"/>
    <property type="evidence" value="ECO:0007669"/>
    <property type="project" value="UniProtKB-ARBA"/>
</dbReference>
<evidence type="ECO:0000256" key="1">
    <source>
        <dbReference type="ARBA" id="ARBA00004443"/>
    </source>
</evidence>
<reference evidence="9 10" key="1">
    <citation type="submission" date="2017-12" db="EMBL/GenBank/DDBJ databases">
        <title>Sequencing, de novo assembly and annotation of complete genome of a new Thraustochytrid species, strain FCC1311.</title>
        <authorList>
            <person name="Sedici K."/>
            <person name="Godart F."/>
            <person name="Aiese Cigliano R."/>
            <person name="Sanseverino W."/>
            <person name="Barakat M."/>
            <person name="Ortet P."/>
            <person name="Marechal E."/>
            <person name="Cagnac O."/>
            <person name="Amato A."/>
        </authorList>
    </citation>
    <scope>NUCLEOTIDE SEQUENCE [LARGE SCALE GENOMIC DNA]</scope>
</reference>
<sequence>MAEAFKPRTETKYTPVPDFEEGEDGLLRRFKEPYKNYEARMQRAREQLIAKEYVNVLRNRVNECYYEAGVNHYEDCKEVVEAYMNAWRAKDHGALYTKKAEE</sequence>
<evidence type="ECO:0000256" key="4">
    <source>
        <dbReference type="ARBA" id="ARBA00022660"/>
    </source>
</evidence>
<evidence type="ECO:0000256" key="2">
    <source>
        <dbReference type="ARBA" id="ARBA00008317"/>
    </source>
</evidence>
<proteinExistence type="inferred from homology"/>
<dbReference type="PANTHER" id="PTHR13094">
    <property type="entry name" value="NADH-UBIQUINONE OXIDOREDUCTASE PDSW SUBUNIT"/>
    <property type="match status" value="1"/>
</dbReference>
<evidence type="ECO:0000256" key="3">
    <source>
        <dbReference type="ARBA" id="ARBA00022448"/>
    </source>
</evidence>
<evidence type="ECO:0000256" key="6">
    <source>
        <dbReference type="ARBA" id="ARBA00022982"/>
    </source>
</evidence>
<protein>
    <submittedName>
        <fullName evidence="9">NADH dehydrogenase ubiquinone 1 beta subcomplex subunit 10</fullName>
    </submittedName>
</protein>
<keyword evidence="3" id="KW-0813">Transport</keyword>
<accession>A0A2R5GL01</accession>
<keyword evidence="9" id="KW-0830">Ubiquinone</keyword>
<evidence type="ECO:0000313" key="9">
    <source>
        <dbReference type="EMBL" id="GBG31315.1"/>
    </source>
</evidence>
<organism evidence="9 10">
    <name type="scientific">Hondaea fermentalgiana</name>
    <dbReference type="NCBI Taxonomy" id="2315210"/>
    <lineage>
        <taxon>Eukaryota</taxon>
        <taxon>Sar</taxon>
        <taxon>Stramenopiles</taxon>
        <taxon>Bigyra</taxon>
        <taxon>Labyrinthulomycetes</taxon>
        <taxon>Thraustochytrida</taxon>
        <taxon>Thraustochytriidae</taxon>
        <taxon>Hondaea</taxon>
    </lineage>
</organism>
<comment type="subcellular location">
    <subcellularLocation>
        <location evidence="1">Mitochondrion inner membrane</location>
        <topology evidence="1">Peripheral membrane protein</topology>
        <orientation evidence="1">Matrix side</orientation>
    </subcellularLocation>
</comment>
<keyword evidence="5" id="KW-0999">Mitochondrion inner membrane</keyword>
<evidence type="ECO:0000313" key="10">
    <source>
        <dbReference type="Proteomes" id="UP000241890"/>
    </source>
</evidence>
<comment type="caution">
    <text evidence="9">The sequence shown here is derived from an EMBL/GenBank/DDBJ whole genome shotgun (WGS) entry which is preliminary data.</text>
</comment>
<dbReference type="GO" id="GO:0005743">
    <property type="term" value="C:mitochondrial inner membrane"/>
    <property type="evidence" value="ECO:0007669"/>
    <property type="project" value="UniProtKB-SubCell"/>
</dbReference>
<keyword evidence="8" id="KW-0472">Membrane</keyword>
<name>A0A2R5GL01_9STRA</name>
<gene>
    <name evidence="9" type="ORF">FCC1311_075382</name>
</gene>
<dbReference type="InterPro" id="IPR019377">
    <property type="entry name" value="NADH_UbQ_OxRdtase_su10"/>
</dbReference>
<evidence type="ECO:0000256" key="8">
    <source>
        <dbReference type="ARBA" id="ARBA00023136"/>
    </source>
</evidence>
<dbReference type="PANTHER" id="PTHR13094:SF1">
    <property type="entry name" value="NADH DEHYDROGENASE [UBIQUINONE] 1 BETA SUBCOMPLEX SUBUNIT 10"/>
    <property type="match status" value="1"/>
</dbReference>
<keyword evidence="6" id="KW-0249">Electron transport</keyword>
<dbReference type="AlphaFoldDB" id="A0A2R5GL01"/>
<keyword evidence="10" id="KW-1185">Reference proteome</keyword>
<dbReference type="Pfam" id="PF10249">
    <property type="entry name" value="NDUFB10"/>
    <property type="match status" value="1"/>
</dbReference>